<dbReference type="SUPFAM" id="SSF47954">
    <property type="entry name" value="Cyclin-like"/>
    <property type="match status" value="1"/>
</dbReference>
<organism evidence="3">
    <name type="scientific">Spathaspora passalidarum (strain NRRL Y-27907 / 11-Y1)</name>
    <dbReference type="NCBI Taxonomy" id="619300"/>
    <lineage>
        <taxon>Eukaryota</taxon>
        <taxon>Fungi</taxon>
        <taxon>Dikarya</taxon>
        <taxon>Ascomycota</taxon>
        <taxon>Saccharomycotina</taxon>
        <taxon>Pichiomycetes</taxon>
        <taxon>Debaryomycetaceae</taxon>
        <taxon>Spathaspora</taxon>
    </lineage>
</organism>
<dbReference type="InterPro" id="IPR013922">
    <property type="entry name" value="Cyclin_PHO80-like"/>
</dbReference>
<sequence length="296" mass="34163">MDTPISPKTKTVEPVATIARNNSTASLLTPSSTPTTKQDPTTPTVSTIPVSPINSYYYTSHLTKSQFNSILVNCTINLIKILYSESKINETNLSIFIVEILKRSKTSIQTLQLACFYLTKLINKKEKITITDPKKLFLGLVILASKFNQDYNYSFKSWLKICGLESSSTKVIKELEFKCLQMLQFELSLNGDKYENWCNVLMIFGYDFIKCHLIDSNNSNIMWETKQETIEVKLTKWTKFFADFNEDNLNILQIKFSQYFINQLNKKIFIVKDEEPKLLKRARVDDVPCPKKQRVV</sequence>
<dbReference type="InParanoid" id="G3AST0"/>
<dbReference type="STRING" id="619300.G3AST0"/>
<evidence type="ECO:0000259" key="1">
    <source>
        <dbReference type="Pfam" id="PF00134"/>
    </source>
</evidence>
<evidence type="ECO:0000313" key="3">
    <source>
        <dbReference type="Proteomes" id="UP000000709"/>
    </source>
</evidence>
<protein>
    <recommendedName>
        <fullName evidence="1">Cyclin N-terminal domain-containing protein</fullName>
    </recommendedName>
</protein>
<dbReference type="GO" id="GO:0000307">
    <property type="term" value="C:cyclin-dependent protein kinase holoenzyme complex"/>
    <property type="evidence" value="ECO:0007669"/>
    <property type="project" value="UniProtKB-ARBA"/>
</dbReference>
<reference evidence="2 3" key="1">
    <citation type="journal article" date="2011" name="Proc. Natl. Acad. Sci. U.S.A.">
        <title>Comparative genomics of xylose-fermenting fungi for enhanced biofuel production.</title>
        <authorList>
            <person name="Wohlbach D.J."/>
            <person name="Kuo A."/>
            <person name="Sato T.K."/>
            <person name="Potts K.M."/>
            <person name="Salamov A.A."/>
            <person name="LaButti K.M."/>
            <person name="Sun H."/>
            <person name="Clum A."/>
            <person name="Pangilinan J.L."/>
            <person name="Lindquist E.A."/>
            <person name="Lucas S."/>
            <person name="Lapidus A."/>
            <person name="Jin M."/>
            <person name="Gunawan C."/>
            <person name="Balan V."/>
            <person name="Dale B.E."/>
            <person name="Jeffries T.W."/>
            <person name="Zinkel R."/>
            <person name="Barry K.W."/>
            <person name="Grigoriev I.V."/>
            <person name="Gasch A.P."/>
        </authorList>
    </citation>
    <scope>NUCLEOTIDE SEQUENCE [LARGE SCALE GENOMIC DNA]</scope>
    <source>
        <strain evidence="3">NRRL Y-27907 / 11-Y1</strain>
    </source>
</reference>
<evidence type="ECO:0000313" key="2">
    <source>
        <dbReference type="EMBL" id="EGW31145.1"/>
    </source>
</evidence>
<dbReference type="InterPro" id="IPR036915">
    <property type="entry name" value="Cyclin-like_sf"/>
</dbReference>
<dbReference type="KEGG" id="spaa:SPAPADRAFT_142523"/>
<keyword evidence="3" id="KW-1185">Reference proteome</keyword>
<dbReference type="PANTHER" id="PTHR15615">
    <property type="match status" value="1"/>
</dbReference>
<dbReference type="GO" id="GO:0019901">
    <property type="term" value="F:protein kinase binding"/>
    <property type="evidence" value="ECO:0007669"/>
    <property type="project" value="InterPro"/>
</dbReference>
<feature type="domain" description="Cyclin N-terminal" evidence="1">
    <location>
        <begin position="92"/>
        <end position="188"/>
    </location>
</feature>
<dbReference type="HOGENOM" id="CLU_063721_0_0_1"/>
<accession>G3AST0</accession>
<dbReference type="EMBL" id="GL996504">
    <property type="protein sequence ID" value="EGW31145.1"/>
    <property type="molecule type" value="Genomic_DNA"/>
</dbReference>
<dbReference type="PANTHER" id="PTHR15615:SF36">
    <property type="entry name" value="PHO85 CYCLIN-5"/>
    <property type="match status" value="1"/>
</dbReference>
<dbReference type="InterPro" id="IPR006671">
    <property type="entry name" value="Cyclin_N"/>
</dbReference>
<dbReference type="Proteomes" id="UP000000709">
    <property type="component" value="Unassembled WGS sequence"/>
</dbReference>
<dbReference type="GO" id="GO:0005634">
    <property type="term" value="C:nucleus"/>
    <property type="evidence" value="ECO:0007669"/>
    <property type="project" value="TreeGrafter"/>
</dbReference>
<dbReference type="GeneID" id="18870456"/>
<dbReference type="AlphaFoldDB" id="G3AST0"/>
<dbReference type="CDD" id="cd20557">
    <property type="entry name" value="CYCLIN_ScPCL1-like"/>
    <property type="match status" value="1"/>
</dbReference>
<proteinExistence type="predicted"/>
<name>G3AST0_SPAPN</name>
<dbReference type="RefSeq" id="XP_007377178.1">
    <property type="nucleotide sequence ID" value="XM_007377116.1"/>
</dbReference>
<gene>
    <name evidence="2" type="ORF">SPAPADRAFT_142523</name>
</gene>
<dbReference type="GO" id="GO:0016538">
    <property type="term" value="F:cyclin-dependent protein serine/threonine kinase regulator activity"/>
    <property type="evidence" value="ECO:0007669"/>
    <property type="project" value="TreeGrafter"/>
</dbReference>
<dbReference type="OrthoDB" id="4138492at2759"/>
<dbReference type="OMA" id="ENWCNIL"/>
<dbReference type="Gene3D" id="1.10.472.10">
    <property type="entry name" value="Cyclin-like"/>
    <property type="match status" value="1"/>
</dbReference>
<dbReference type="eggNOG" id="KOG1674">
    <property type="taxonomic scope" value="Eukaryota"/>
</dbReference>
<dbReference type="Pfam" id="PF00134">
    <property type="entry name" value="Cyclin_N"/>
    <property type="match status" value="1"/>
</dbReference>